<protein>
    <submittedName>
        <fullName evidence="4">Adenylate cyclase</fullName>
    </submittedName>
</protein>
<feature type="transmembrane region" description="Helical" evidence="1">
    <location>
        <begin position="39"/>
        <end position="63"/>
    </location>
</feature>
<dbReference type="Pfam" id="PF00672">
    <property type="entry name" value="HAMP"/>
    <property type="match status" value="1"/>
</dbReference>
<keyword evidence="5" id="KW-1185">Reference proteome</keyword>
<dbReference type="GO" id="GO:0016020">
    <property type="term" value="C:membrane"/>
    <property type="evidence" value="ECO:0007669"/>
    <property type="project" value="InterPro"/>
</dbReference>
<evidence type="ECO:0000256" key="1">
    <source>
        <dbReference type="SAM" id="Phobius"/>
    </source>
</evidence>
<keyword evidence="1" id="KW-1133">Transmembrane helix</keyword>
<dbReference type="AlphaFoldDB" id="A0A4R8IL89"/>
<dbReference type="Gene3D" id="6.10.340.10">
    <property type="match status" value="1"/>
</dbReference>
<dbReference type="InterPro" id="IPR003660">
    <property type="entry name" value="HAMP_dom"/>
</dbReference>
<dbReference type="Proteomes" id="UP000294914">
    <property type="component" value="Unassembled WGS sequence"/>
</dbReference>
<comment type="caution">
    <text evidence="4">The sequence shown here is derived from an EMBL/GenBank/DDBJ whole genome shotgun (WGS) entry which is preliminary data.</text>
</comment>
<dbReference type="PANTHER" id="PTHR43081:SF1">
    <property type="entry name" value="ADENYLATE CYCLASE, TERMINAL-DIFFERENTIATION SPECIFIC"/>
    <property type="match status" value="1"/>
</dbReference>
<organism evidence="4 5">
    <name type="scientific">Thiohalophilus thiocyanatoxydans</name>
    <dbReference type="NCBI Taxonomy" id="381308"/>
    <lineage>
        <taxon>Bacteria</taxon>
        <taxon>Pseudomonadati</taxon>
        <taxon>Pseudomonadota</taxon>
        <taxon>Gammaproteobacteria</taxon>
        <taxon>Thiohalomonadales</taxon>
        <taxon>Thiohalophilaceae</taxon>
        <taxon>Thiohalophilus</taxon>
    </lineage>
</organism>
<evidence type="ECO:0000313" key="5">
    <source>
        <dbReference type="Proteomes" id="UP000294914"/>
    </source>
</evidence>
<dbReference type="PANTHER" id="PTHR43081">
    <property type="entry name" value="ADENYLATE CYCLASE, TERMINAL-DIFFERENTIATION SPECIFIC-RELATED"/>
    <property type="match status" value="1"/>
</dbReference>
<keyword evidence="1" id="KW-0812">Transmembrane</keyword>
<dbReference type="InterPro" id="IPR001054">
    <property type="entry name" value="A/G_cyclase"/>
</dbReference>
<dbReference type="Pfam" id="PF00211">
    <property type="entry name" value="Guanylate_cyc"/>
    <property type="match status" value="1"/>
</dbReference>
<dbReference type="InterPro" id="IPR050697">
    <property type="entry name" value="Adenylyl/Guanylyl_Cyclase_3/4"/>
</dbReference>
<evidence type="ECO:0000259" key="3">
    <source>
        <dbReference type="PROSITE" id="PS50885"/>
    </source>
</evidence>
<dbReference type="CDD" id="cd06225">
    <property type="entry name" value="HAMP"/>
    <property type="match status" value="1"/>
</dbReference>
<dbReference type="GO" id="GO:0004016">
    <property type="term" value="F:adenylate cyclase activity"/>
    <property type="evidence" value="ECO:0007669"/>
    <property type="project" value="UniProtKB-ARBA"/>
</dbReference>
<proteinExistence type="predicted"/>
<evidence type="ECO:0000313" key="4">
    <source>
        <dbReference type="EMBL" id="TDY01552.1"/>
    </source>
</evidence>
<dbReference type="PROSITE" id="PS50885">
    <property type="entry name" value="HAMP"/>
    <property type="match status" value="1"/>
</dbReference>
<dbReference type="SMART" id="SM00044">
    <property type="entry name" value="CYCc"/>
    <property type="match status" value="1"/>
</dbReference>
<dbReference type="SUPFAM" id="SSF158472">
    <property type="entry name" value="HAMP domain-like"/>
    <property type="match status" value="1"/>
</dbReference>
<reference evidence="4 5" key="1">
    <citation type="submission" date="2019-03" db="EMBL/GenBank/DDBJ databases">
        <title>Genomic Encyclopedia of Type Strains, Phase IV (KMG-IV): sequencing the most valuable type-strain genomes for metagenomic binning, comparative biology and taxonomic classification.</title>
        <authorList>
            <person name="Goeker M."/>
        </authorList>
    </citation>
    <scope>NUCLEOTIDE SEQUENCE [LARGE SCALE GENOMIC DNA]</scope>
    <source>
        <strain evidence="4 5">DSM 16326</strain>
    </source>
</reference>
<feature type="transmembrane region" description="Helical" evidence="1">
    <location>
        <begin position="205"/>
        <end position="225"/>
    </location>
</feature>
<accession>A0A4R8IL89</accession>
<evidence type="ECO:0000259" key="2">
    <source>
        <dbReference type="PROSITE" id="PS50125"/>
    </source>
</evidence>
<keyword evidence="1" id="KW-0472">Membrane</keyword>
<dbReference type="GO" id="GO:0009190">
    <property type="term" value="P:cyclic nucleotide biosynthetic process"/>
    <property type="evidence" value="ECO:0007669"/>
    <property type="project" value="InterPro"/>
</dbReference>
<dbReference type="Gene3D" id="3.30.70.1230">
    <property type="entry name" value="Nucleotide cyclase"/>
    <property type="match status" value="1"/>
</dbReference>
<dbReference type="SUPFAM" id="SSF55073">
    <property type="entry name" value="Nucleotide cyclase"/>
    <property type="match status" value="1"/>
</dbReference>
<feature type="domain" description="Guanylate cyclase" evidence="2">
    <location>
        <begin position="312"/>
        <end position="444"/>
    </location>
</feature>
<dbReference type="EMBL" id="SOQX01000003">
    <property type="protein sequence ID" value="TDY01552.1"/>
    <property type="molecule type" value="Genomic_DNA"/>
</dbReference>
<name>A0A4R8IL89_9GAMM</name>
<gene>
    <name evidence="4" type="ORF">EDC23_1441</name>
</gene>
<dbReference type="SMART" id="SM00304">
    <property type="entry name" value="HAMP"/>
    <property type="match status" value="1"/>
</dbReference>
<dbReference type="InterPro" id="IPR029787">
    <property type="entry name" value="Nucleotide_cyclase"/>
</dbReference>
<dbReference type="RefSeq" id="WP_243830736.1">
    <property type="nucleotide sequence ID" value="NZ_SOQX01000003.1"/>
</dbReference>
<sequence>MGILSTQRALIRQLKHWRVRSRSRLRRFVKNHVPEYFPIAYKLSLIITLLISGGMILLGLVIVTNQTELLRGQMDEYGQAMVSQLAESSKELVLSDDTLSLMVVISNLGSNESILGAAIYSDNGKTLASSGAGPVKDIINLYGQSNDVGNNSYSISWQSSNEEGETIDAVSFITPIRFQGVIAGHAMVSFSKEALGQSIQHTIKAIAAATILMIIMGVIIAFIMGDRLSRPIHRLMDASRAIGSGNYGYRIDERRNDEIGYLTSSFNDMAKGLLEKSQVENAFSRYVSPNVARQILSNLDEVQLGGKHIEGSVLFADIVGFTSMSEKLPPDEVASLLNEYFSYIAMVSELYQGTIDKYMGDCAMIVFGIPDYDEEHKFNAIACAVMIQRLVDRLNARRIREGKQPVYFRIGVNTGVMLAGNMGSPERMQYTVVGEAVNLASRLHSVADKGQVVITEILYKDEDINWRVSARKHKSIQLRGITEPVSTYIVNDVAESYRSTMDYQLDEIASGKFVA</sequence>
<dbReference type="PROSITE" id="PS50125">
    <property type="entry name" value="GUANYLATE_CYCLASE_2"/>
    <property type="match status" value="1"/>
</dbReference>
<dbReference type="CDD" id="cd07302">
    <property type="entry name" value="CHD"/>
    <property type="match status" value="1"/>
</dbReference>
<feature type="domain" description="HAMP" evidence="3">
    <location>
        <begin position="226"/>
        <end position="278"/>
    </location>
</feature>
<dbReference type="GO" id="GO:0035556">
    <property type="term" value="P:intracellular signal transduction"/>
    <property type="evidence" value="ECO:0007669"/>
    <property type="project" value="InterPro"/>
</dbReference>